<dbReference type="EMBL" id="CP030759">
    <property type="protein sequence ID" value="AXA37425.1"/>
    <property type="molecule type" value="Genomic_DNA"/>
</dbReference>
<protein>
    <submittedName>
        <fullName evidence="2">Glucokinase</fullName>
    </submittedName>
</protein>
<comment type="similarity">
    <text evidence="1">Belongs to the ROK (NagC/XylR) family.</text>
</comment>
<reference evidence="2 3" key="1">
    <citation type="submission" date="2018-05" db="EMBL/GenBank/DDBJ databases">
        <title>A metagenomic window into the 2 km-deep terrestrial subsurface aquifer revealed taxonomically and functionally diverse microbial community comprising novel uncultured bacterial lineages.</title>
        <authorList>
            <person name="Kadnikov V.V."/>
            <person name="Mardanov A.V."/>
            <person name="Beletsky A.V."/>
            <person name="Banks D."/>
            <person name="Pimenov N.V."/>
            <person name="Frank Y.A."/>
            <person name="Karnachuk O.V."/>
            <person name="Ravin N.V."/>
        </authorList>
    </citation>
    <scope>NUCLEOTIDE SEQUENCE [LARGE SCALE GENOMIC DNA]</scope>
    <source>
        <strain evidence="2">BY</strain>
    </source>
</reference>
<keyword evidence="2" id="KW-0808">Transferase</keyword>
<organism evidence="2 3">
    <name type="scientific">Sumerlaea chitinivorans</name>
    <dbReference type="NCBI Taxonomy" id="2250252"/>
    <lineage>
        <taxon>Bacteria</taxon>
        <taxon>Candidatus Sumerlaeota</taxon>
        <taxon>Candidatus Sumerlaeia</taxon>
        <taxon>Candidatus Sumerlaeales</taxon>
        <taxon>Candidatus Sumerlaeaceae</taxon>
        <taxon>Candidatus Sumerlaea</taxon>
    </lineage>
</organism>
<dbReference type="Gene3D" id="3.30.420.40">
    <property type="match status" value="2"/>
</dbReference>
<dbReference type="InterPro" id="IPR043129">
    <property type="entry name" value="ATPase_NBD"/>
</dbReference>
<dbReference type="KEGG" id="schv:BRCON_2683"/>
<dbReference type="PANTHER" id="PTHR18964">
    <property type="entry name" value="ROK (REPRESSOR, ORF, KINASE) FAMILY"/>
    <property type="match status" value="1"/>
</dbReference>
<dbReference type="SUPFAM" id="SSF53067">
    <property type="entry name" value="Actin-like ATPase domain"/>
    <property type="match status" value="1"/>
</dbReference>
<evidence type="ECO:0000313" key="3">
    <source>
        <dbReference type="Proteomes" id="UP000262583"/>
    </source>
</evidence>
<proteinExistence type="inferred from homology"/>
<dbReference type="AlphaFoldDB" id="A0A2Z4YAM0"/>
<dbReference type="Pfam" id="PF00480">
    <property type="entry name" value="ROK"/>
    <property type="match status" value="1"/>
</dbReference>
<accession>A0A2Z4YAM0</accession>
<evidence type="ECO:0000313" key="2">
    <source>
        <dbReference type="EMBL" id="AXA37425.1"/>
    </source>
</evidence>
<dbReference type="InterPro" id="IPR049874">
    <property type="entry name" value="ROK_cs"/>
</dbReference>
<gene>
    <name evidence="2" type="ORF">BRCON_2683</name>
</gene>
<dbReference type="CDD" id="cd24076">
    <property type="entry name" value="ASKHA_ATPase_ROK_BsXylR-like"/>
    <property type="match status" value="1"/>
</dbReference>
<sequence>MLTLGIDLGGTDTKYGLVDFSGRIVREAVHPTEAHLGFEKVMELVAIHARELIGTERVTAVGMGVPGPMSSRTGVVFEAPNLPGWNHVPVRDVLERALGLPVVVHNDANAAAYGEFWAGAGRGCENMILFSLGTGVGGGIILRGELYTGPDDTAGELGHMCINFEGPPCNCGSRGCLEAYASATAIRRVVREAIASGRLTRIRIPEGKENSFGAKIVYEAALEGDPLAIEVLQNVGIALGIAAGSIINIFNPERIVYSGALTGAGEFIFGPLRKYATSHAFRRPAERVEILVAKLGSKAGMVGAAGLAMKTRREANNP</sequence>
<dbReference type="InterPro" id="IPR000600">
    <property type="entry name" value="ROK"/>
</dbReference>
<dbReference type="PANTHER" id="PTHR18964:SF149">
    <property type="entry name" value="BIFUNCTIONAL UDP-N-ACETYLGLUCOSAMINE 2-EPIMERASE_N-ACETYLMANNOSAMINE KINASE"/>
    <property type="match status" value="1"/>
</dbReference>
<dbReference type="PROSITE" id="PS01125">
    <property type="entry name" value="ROK"/>
    <property type="match status" value="1"/>
</dbReference>
<dbReference type="Proteomes" id="UP000262583">
    <property type="component" value="Chromosome"/>
</dbReference>
<dbReference type="GO" id="GO:0016301">
    <property type="term" value="F:kinase activity"/>
    <property type="evidence" value="ECO:0007669"/>
    <property type="project" value="UniProtKB-KW"/>
</dbReference>
<evidence type="ECO:0000256" key="1">
    <source>
        <dbReference type="ARBA" id="ARBA00006479"/>
    </source>
</evidence>
<keyword evidence="2" id="KW-0418">Kinase</keyword>
<name>A0A2Z4YAM0_SUMC1</name>